<name>A0AAU8BN25_9VIBR</name>
<dbReference type="PROSITE" id="PS50113">
    <property type="entry name" value="PAC"/>
    <property type="match status" value="2"/>
</dbReference>
<dbReference type="InterPro" id="IPR000160">
    <property type="entry name" value="GGDEF_dom"/>
</dbReference>
<dbReference type="CDD" id="cd01948">
    <property type="entry name" value="EAL"/>
    <property type="match status" value="1"/>
</dbReference>
<dbReference type="PANTHER" id="PTHR44757:SF2">
    <property type="entry name" value="BIOFILM ARCHITECTURE MAINTENANCE PROTEIN MBAA"/>
    <property type="match status" value="1"/>
</dbReference>
<organism evidence="7">
    <name type="scientific">Vibrio chaetopteri</name>
    <dbReference type="NCBI Taxonomy" id="3016528"/>
    <lineage>
        <taxon>Bacteria</taxon>
        <taxon>Pseudomonadati</taxon>
        <taxon>Pseudomonadota</taxon>
        <taxon>Gammaproteobacteria</taxon>
        <taxon>Vibrionales</taxon>
        <taxon>Vibrionaceae</taxon>
        <taxon>Vibrio</taxon>
    </lineage>
</organism>
<feature type="domain" description="PAC" evidence="4">
    <location>
        <begin position="433"/>
        <end position="485"/>
    </location>
</feature>
<dbReference type="NCBIfam" id="TIGR00229">
    <property type="entry name" value="sensory_box"/>
    <property type="match status" value="2"/>
</dbReference>
<dbReference type="InterPro" id="IPR043128">
    <property type="entry name" value="Rev_trsase/Diguanyl_cyclase"/>
</dbReference>
<accession>A0AAU8BN25</accession>
<dbReference type="SUPFAM" id="SSF55785">
    <property type="entry name" value="PYP-like sensor domain (PAS domain)"/>
    <property type="match status" value="2"/>
</dbReference>
<sequence length="917" mass="104863">MLVIMLSISLVIAIYTTITLSIEKQVLSKHINKQVEMSLITLSNNIAPLMQAYAINEYKKIILNEARERNYQAIVVYDNQFAKILNRDNYVSGVTKVNGEISEYDEEKGYLFGDEFVITSMPIESPNGEEIGKVKISVSDSIITDKMYESLFHAVLSGLILNAVILSILYFLLQRFVSKPLASLKLQLEVDEVNAIPNQELKLSGYNEIDGFIRVVNQMFSTIKATRMKLLEEQRDLNSVIAATKIGTWYWNIKSGEVKFNERWAEMLGYRLAELEPLTFKTWEKLCHPEDFVQSEEQLKRHFEGSLEVYECQCRVQHKSGQWLWILARGQVVKWEKTGEPIEMFGTHLDVTEKSHAEEELRMSASVFDNTREGILILDNLGLVRRVNEAFISANDYSREELLGHSLESILDESESQVRYAELKQKVLSNGFWRGELWLVRKDGQVYPELVSITAVRDSQNRLSNVVALFTDISRLKEQEKQLELLALYDPLTKLPNRNLLVTKVSELLKFNEFGRYMAVLFIDLDEFKKINDSFGHEVGDEALKLLASTLSKNIPSNDILVRWGGDEFIIVLNNVRSEAKVKSYASKLLNIISTMRFKTDLIHPQSFSASIGVTMTEADSVTDIEQLIRQADLAMYESKLQGGNSMAFFNPEHDRSKRKRHAKKRQLEQAVSENELELYFQPKMNLRSNEVIGAEALLRWNHPDKGVLTPEQFLFDIETPAQQCEIGDWVMTQAVHQVSEWMKCGMDIQLSINVSSYQLDDINFTSRLRALLYQYKVPPSYVQIEILESSALELVERAQAVIERCQSFGVSVAIDDFGTGYSTLSYLRDLPADVLKVDKSFIIGLQKDSKNWGLLKAVMSLASTFDKTVVAEGLEDWDAKELLLEVGCEIAQGYAIARPMKIEQFNRWYRQEQVAV</sequence>
<dbReference type="InterPro" id="IPR001610">
    <property type="entry name" value="PAC"/>
</dbReference>
<dbReference type="CDD" id="cd01949">
    <property type="entry name" value="GGDEF"/>
    <property type="match status" value="1"/>
</dbReference>
<dbReference type="InterPro" id="IPR035965">
    <property type="entry name" value="PAS-like_dom_sf"/>
</dbReference>
<dbReference type="Pfam" id="PF13426">
    <property type="entry name" value="PAS_9"/>
    <property type="match status" value="1"/>
</dbReference>
<dbReference type="InterPro" id="IPR035919">
    <property type="entry name" value="EAL_sf"/>
</dbReference>
<feature type="domain" description="EAL" evidence="5">
    <location>
        <begin position="661"/>
        <end position="914"/>
    </location>
</feature>
<evidence type="ECO:0000259" key="6">
    <source>
        <dbReference type="PROSITE" id="PS50887"/>
    </source>
</evidence>
<dbReference type="PROSITE" id="PS50112">
    <property type="entry name" value="PAS"/>
    <property type="match status" value="1"/>
</dbReference>
<dbReference type="Gene3D" id="3.30.70.270">
    <property type="match status" value="1"/>
</dbReference>
<dbReference type="NCBIfam" id="TIGR00254">
    <property type="entry name" value="GGDEF"/>
    <property type="match status" value="1"/>
</dbReference>
<evidence type="ECO:0000313" key="7">
    <source>
        <dbReference type="EMBL" id="XCD18067.1"/>
    </source>
</evidence>
<evidence type="ECO:0000259" key="4">
    <source>
        <dbReference type="PROSITE" id="PS50113"/>
    </source>
</evidence>
<gene>
    <name evidence="7" type="ORF">PG915_22580</name>
</gene>
<dbReference type="SUPFAM" id="SSF141868">
    <property type="entry name" value="EAL domain-like"/>
    <property type="match status" value="1"/>
</dbReference>
<evidence type="ECO:0000259" key="5">
    <source>
        <dbReference type="PROSITE" id="PS50883"/>
    </source>
</evidence>
<evidence type="ECO:0000259" key="3">
    <source>
        <dbReference type="PROSITE" id="PS50112"/>
    </source>
</evidence>
<dbReference type="SUPFAM" id="SSF55073">
    <property type="entry name" value="Nucleotide cyclase"/>
    <property type="match status" value="1"/>
</dbReference>
<dbReference type="AlphaFoldDB" id="A0AAU8BN25"/>
<proteinExistence type="predicted"/>
<reference evidence="7" key="1">
    <citation type="submission" date="2023-01" db="EMBL/GenBank/DDBJ databases">
        <title>Vibrio sp. CB1-14 genome sequencing.</title>
        <authorList>
            <person name="Otstavnykh N."/>
            <person name="Isaeva M."/>
            <person name="Meleshko D."/>
        </authorList>
    </citation>
    <scope>NUCLEOTIDE SEQUENCE</scope>
    <source>
        <strain evidence="7">CB1-14</strain>
    </source>
</reference>
<dbReference type="SMART" id="SM00052">
    <property type="entry name" value="EAL"/>
    <property type="match status" value="1"/>
</dbReference>
<dbReference type="PROSITE" id="PS50883">
    <property type="entry name" value="EAL"/>
    <property type="match status" value="1"/>
</dbReference>
<dbReference type="Pfam" id="PF00563">
    <property type="entry name" value="EAL"/>
    <property type="match status" value="1"/>
</dbReference>
<keyword evidence="2" id="KW-0472">Membrane</keyword>
<dbReference type="InterPro" id="IPR000014">
    <property type="entry name" value="PAS"/>
</dbReference>
<feature type="domain" description="PAS" evidence="3">
    <location>
        <begin position="360"/>
        <end position="431"/>
    </location>
</feature>
<dbReference type="RefSeq" id="WP_353499223.1">
    <property type="nucleotide sequence ID" value="NZ_CP115921.1"/>
</dbReference>
<evidence type="ECO:0000256" key="1">
    <source>
        <dbReference type="SAM" id="MobiDB-lite"/>
    </source>
</evidence>
<dbReference type="KEGG" id="vck:PG915_22580"/>
<dbReference type="Gene3D" id="3.20.20.450">
    <property type="entry name" value="EAL domain"/>
    <property type="match status" value="1"/>
</dbReference>
<feature type="domain" description="PAC" evidence="4">
    <location>
        <begin position="310"/>
        <end position="363"/>
    </location>
</feature>
<protein>
    <submittedName>
        <fullName evidence="7">EAL domain-containing protein</fullName>
    </submittedName>
</protein>
<dbReference type="EMBL" id="CP115921">
    <property type="protein sequence ID" value="XCD18067.1"/>
    <property type="molecule type" value="Genomic_DNA"/>
</dbReference>
<dbReference type="PANTHER" id="PTHR44757">
    <property type="entry name" value="DIGUANYLATE CYCLASE DGCP"/>
    <property type="match status" value="1"/>
</dbReference>
<evidence type="ECO:0000256" key="2">
    <source>
        <dbReference type="SAM" id="Phobius"/>
    </source>
</evidence>
<dbReference type="SMART" id="SM00091">
    <property type="entry name" value="PAS"/>
    <property type="match status" value="2"/>
</dbReference>
<dbReference type="CDD" id="cd00130">
    <property type="entry name" value="PAS"/>
    <property type="match status" value="2"/>
</dbReference>
<dbReference type="InterPro" id="IPR013655">
    <property type="entry name" value="PAS_fold_3"/>
</dbReference>
<feature type="domain" description="GGDEF" evidence="6">
    <location>
        <begin position="516"/>
        <end position="652"/>
    </location>
</feature>
<dbReference type="Gene3D" id="3.30.450.20">
    <property type="entry name" value="PAS domain"/>
    <property type="match status" value="2"/>
</dbReference>
<keyword evidence="2" id="KW-1133">Transmembrane helix</keyword>
<feature type="region of interest" description="Disordered" evidence="1">
    <location>
        <begin position="648"/>
        <end position="667"/>
    </location>
</feature>
<dbReference type="Pfam" id="PF08447">
    <property type="entry name" value="PAS_3"/>
    <property type="match status" value="1"/>
</dbReference>
<dbReference type="InterPro" id="IPR001633">
    <property type="entry name" value="EAL_dom"/>
</dbReference>
<dbReference type="SMART" id="SM00267">
    <property type="entry name" value="GGDEF"/>
    <property type="match status" value="1"/>
</dbReference>
<dbReference type="PROSITE" id="PS50887">
    <property type="entry name" value="GGDEF"/>
    <property type="match status" value="1"/>
</dbReference>
<keyword evidence="2" id="KW-0812">Transmembrane</keyword>
<feature type="transmembrane region" description="Helical" evidence="2">
    <location>
        <begin position="151"/>
        <end position="173"/>
    </location>
</feature>
<dbReference type="InterPro" id="IPR029787">
    <property type="entry name" value="Nucleotide_cyclase"/>
</dbReference>
<dbReference type="InterPro" id="IPR052155">
    <property type="entry name" value="Biofilm_reg_signaling"/>
</dbReference>
<dbReference type="SMART" id="SM00086">
    <property type="entry name" value="PAC"/>
    <property type="match status" value="2"/>
</dbReference>
<dbReference type="InterPro" id="IPR000700">
    <property type="entry name" value="PAS-assoc_C"/>
</dbReference>
<dbReference type="Pfam" id="PF00990">
    <property type="entry name" value="GGDEF"/>
    <property type="match status" value="1"/>
</dbReference>